<protein>
    <recommendedName>
        <fullName evidence="3">Lipoprotein</fullName>
    </recommendedName>
</protein>
<organism evidence="1 2">
    <name type="scientific">Chryseobacterium vrystaatense</name>
    <dbReference type="NCBI Taxonomy" id="307480"/>
    <lineage>
        <taxon>Bacteria</taxon>
        <taxon>Pseudomonadati</taxon>
        <taxon>Bacteroidota</taxon>
        <taxon>Flavobacteriia</taxon>
        <taxon>Flavobacteriales</taxon>
        <taxon>Weeksellaceae</taxon>
        <taxon>Chryseobacterium group</taxon>
        <taxon>Chryseobacterium</taxon>
    </lineage>
</organism>
<evidence type="ECO:0000313" key="2">
    <source>
        <dbReference type="Proteomes" id="UP000028719"/>
    </source>
</evidence>
<dbReference type="RefSeq" id="WP_034738814.1">
    <property type="nucleotide sequence ID" value="NZ_JPRI01000001.1"/>
</dbReference>
<name>A0ABR4URI2_9FLAO</name>
<evidence type="ECO:0008006" key="3">
    <source>
        <dbReference type="Google" id="ProtNLM"/>
    </source>
</evidence>
<keyword evidence="2" id="KW-1185">Reference proteome</keyword>
<dbReference type="Proteomes" id="UP000028719">
    <property type="component" value="Unassembled WGS sequence"/>
</dbReference>
<dbReference type="PROSITE" id="PS51257">
    <property type="entry name" value="PROKAR_LIPOPROTEIN"/>
    <property type="match status" value="1"/>
</dbReference>
<gene>
    <name evidence="1" type="ORF">IW16_01050</name>
</gene>
<accession>A0ABR4URI2</accession>
<dbReference type="EMBL" id="JPRI01000001">
    <property type="protein sequence ID" value="KFF27841.1"/>
    <property type="molecule type" value="Genomic_DNA"/>
</dbReference>
<reference evidence="1 2" key="1">
    <citation type="submission" date="2014-07" db="EMBL/GenBank/DDBJ databases">
        <title>Genome of Chryseobacterium vrystaatense LMG 22846.</title>
        <authorList>
            <person name="Pipes S.E."/>
            <person name="Stropko S.J."/>
            <person name="Newman J.D."/>
        </authorList>
    </citation>
    <scope>NUCLEOTIDE SEQUENCE [LARGE SCALE GENOMIC DNA]</scope>
    <source>
        <strain evidence="1 2">LMG 22846</strain>
    </source>
</reference>
<proteinExistence type="predicted"/>
<comment type="caution">
    <text evidence="1">The sequence shown here is derived from an EMBL/GenBank/DDBJ whole genome shotgun (WGS) entry which is preliminary data.</text>
</comment>
<evidence type="ECO:0000313" key="1">
    <source>
        <dbReference type="EMBL" id="KFF27841.1"/>
    </source>
</evidence>
<sequence>MIKSLIALLSFLIIFSCEKVQENNHSKTWSLKSEDRSKAFNNDENVVLPVLFDKRYFHGYQLSPDSNYPIYSHTDRYIGCVTVSFIDKDIEKQKEWLNFDVANNVDSGDDPDDEYFNSLNKIIRKKLESNVDGYNIIAEWIPAKYLSSSTFDYVYPYKKNYYLYNREKQSWYFIKEETVFDSSDGKNITKLTELNRMINNSPSNSSAKKLKIESLNNSISLKKLDGIWSSECKFRDHVFISSTIANAQFTVTNRFSMNAELKKTGVNKYEFYFTDFPPLIPLPDEMQNWSNLDNKKPVGSFEMINESKIELTWFGFYYKKTKKYIQTENPFSKNSSKAVIINCPE</sequence>